<dbReference type="InterPro" id="IPR011712">
    <property type="entry name" value="Sig_transdc_His_kin_sub3_dim/P"/>
</dbReference>
<dbReference type="EMBL" id="MBEE01000025">
    <property type="protein sequence ID" value="OCB61896.1"/>
    <property type="molecule type" value="Genomic_DNA"/>
</dbReference>
<dbReference type="GO" id="GO:0046983">
    <property type="term" value="F:protein dimerization activity"/>
    <property type="evidence" value="ECO:0007669"/>
    <property type="project" value="InterPro"/>
</dbReference>
<dbReference type="Gene3D" id="3.30.450.40">
    <property type="match status" value="2"/>
</dbReference>
<evidence type="ECO:0000256" key="2">
    <source>
        <dbReference type="ARBA" id="ARBA00022777"/>
    </source>
</evidence>
<dbReference type="Gene3D" id="1.20.5.1930">
    <property type="match status" value="1"/>
</dbReference>
<protein>
    <submittedName>
        <fullName evidence="6">Histidine kinase</fullName>
    </submittedName>
</protein>
<dbReference type="GO" id="GO:0000155">
    <property type="term" value="F:phosphorelay sensor kinase activity"/>
    <property type="evidence" value="ECO:0007669"/>
    <property type="project" value="InterPro"/>
</dbReference>
<sequence>MSRERSGHGREAGDIGFGLRQPDFLSRMHEQLDELVAERQQMGQLLQVAIEIGSDLELDAILHRIVAAAIGMTGARYGAIGVWGPEGTLTSFVHSGMDPDTVALVGHLPVGKGVLGALRDRTEPLRLSRLTDHPSAVGFPEHHPPMQAFLGMPVIIRGAVYGSLYVTDDRPGRGFCEADEITVRALASAASVAIDNARLFDRVRAGARWTDASREISTALLSESYPDVRPLQLIAERAAQLTDAEQAIVLVPADPDQPSDEVDRLVVSAAVGLHAKKVLGQEVPVHGSTSGEVFRSGRPLLTETFRRPIPAFTDVGERPAILMPLTSDQHTLGVIVVARNTDASPFDEQHLDLVRDFADHAAIALTLATERRNARDMSVLVDRERIARDLHDQVISRVFTVGMDLQGVLARLRSPELAARLTQSVDELQAVIEDIRRTVFDLQQPPARRRSLAERVQDAIARLTDDGNEGTTLRMAGTMTAVGDELAEHAEAVVREALGNAVRHSRAATIAVEVTVTDELLIEITDDGCGVAPGHRPCGGLDRIARRAKDLGGDCAITSPPGGGTRVRWSAPLRNS</sequence>
<dbReference type="SUPFAM" id="SSF55874">
    <property type="entry name" value="ATPase domain of HSP90 chaperone/DNA topoisomerase II/histidine kinase"/>
    <property type="match status" value="1"/>
</dbReference>
<dbReference type="SUPFAM" id="SSF55781">
    <property type="entry name" value="GAF domain-like"/>
    <property type="match status" value="2"/>
</dbReference>
<dbReference type="PANTHER" id="PTHR24421:SF56">
    <property type="entry name" value="OXYGEN SENSOR HISTIDINE KINASE RESPONSE REGULATOR DOST"/>
    <property type="match status" value="1"/>
</dbReference>
<evidence type="ECO:0000313" key="6">
    <source>
        <dbReference type="EMBL" id="OCB61896.1"/>
    </source>
</evidence>
<keyword evidence="3" id="KW-0902">Two-component regulatory system</keyword>
<feature type="domain" description="GAF" evidence="4">
    <location>
        <begin position="57"/>
        <end position="204"/>
    </location>
</feature>
<organism evidence="6 7">
    <name type="scientific">Mycobacterium malmoense</name>
    <dbReference type="NCBI Taxonomy" id="1780"/>
    <lineage>
        <taxon>Bacteria</taxon>
        <taxon>Bacillati</taxon>
        <taxon>Actinomycetota</taxon>
        <taxon>Actinomycetes</taxon>
        <taxon>Mycobacteriales</taxon>
        <taxon>Mycobacteriaceae</taxon>
        <taxon>Mycobacterium</taxon>
    </lineage>
</organism>
<evidence type="ECO:0000259" key="5">
    <source>
        <dbReference type="SMART" id="SM00387"/>
    </source>
</evidence>
<dbReference type="InterPro" id="IPR029016">
    <property type="entry name" value="GAF-like_dom_sf"/>
</dbReference>
<accession>A0A1B9DDM9</accession>
<dbReference type="Pfam" id="PF07730">
    <property type="entry name" value="HisKA_3"/>
    <property type="match status" value="1"/>
</dbReference>
<dbReference type="InterPro" id="IPR003018">
    <property type="entry name" value="GAF"/>
</dbReference>
<feature type="domain" description="GAF" evidence="4">
    <location>
        <begin position="226"/>
        <end position="375"/>
    </location>
</feature>
<keyword evidence="2 6" id="KW-0418">Kinase</keyword>
<dbReference type="PANTHER" id="PTHR24421">
    <property type="entry name" value="NITRATE/NITRITE SENSOR PROTEIN NARX-RELATED"/>
    <property type="match status" value="1"/>
</dbReference>
<dbReference type="InterPro" id="IPR003594">
    <property type="entry name" value="HATPase_dom"/>
</dbReference>
<dbReference type="Pfam" id="PF01590">
    <property type="entry name" value="GAF"/>
    <property type="match status" value="1"/>
</dbReference>
<evidence type="ECO:0000313" key="7">
    <source>
        <dbReference type="Proteomes" id="UP000092683"/>
    </source>
</evidence>
<dbReference type="SMART" id="SM00065">
    <property type="entry name" value="GAF"/>
    <property type="match status" value="2"/>
</dbReference>
<comment type="caution">
    <text evidence="6">The sequence shown here is derived from an EMBL/GenBank/DDBJ whole genome shotgun (WGS) entry which is preliminary data.</text>
</comment>
<dbReference type="CDD" id="cd16917">
    <property type="entry name" value="HATPase_UhpB-NarQ-NarX-like"/>
    <property type="match status" value="1"/>
</dbReference>
<dbReference type="InterPro" id="IPR050482">
    <property type="entry name" value="Sensor_HK_TwoCompSys"/>
</dbReference>
<dbReference type="SMART" id="SM00387">
    <property type="entry name" value="HATPase_c"/>
    <property type="match status" value="1"/>
</dbReference>
<name>A0A1B9DDM9_MYCMA</name>
<dbReference type="Pfam" id="PF13185">
    <property type="entry name" value="GAF_2"/>
    <property type="match status" value="1"/>
</dbReference>
<dbReference type="InterPro" id="IPR036890">
    <property type="entry name" value="HATPase_C_sf"/>
</dbReference>
<dbReference type="AlphaFoldDB" id="A0A1B9DDM9"/>
<dbReference type="Pfam" id="PF02518">
    <property type="entry name" value="HATPase_c"/>
    <property type="match status" value="1"/>
</dbReference>
<dbReference type="Proteomes" id="UP000092683">
    <property type="component" value="Unassembled WGS sequence"/>
</dbReference>
<dbReference type="GO" id="GO:0016020">
    <property type="term" value="C:membrane"/>
    <property type="evidence" value="ECO:0007669"/>
    <property type="project" value="InterPro"/>
</dbReference>
<evidence type="ECO:0000256" key="3">
    <source>
        <dbReference type="ARBA" id="ARBA00023012"/>
    </source>
</evidence>
<evidence type="ECO:0000259" key="4">
    <source>
        <dbReference type="SMART" id="SM00065"/>
    </source>
</evidence>
<reference evidence="6 7" key="1">
    <citation type="submission" date="2016-06" db="EMBL/GenBank/DDBJ databases">
        <authorList>
            <person name="Kjaerup R.B."/>
            <person name="Dalgaard T.S."/>
            <person name="Juul-Madsen H.R."/>
        </authorList>
    </citation>
    <scope>NUCLEOTIDE SEQUENCE [LARGE SCALE GENOMIC DNA]</scope>
    <source>
        <strain evidence="6 7">E3012</strain>
    </source>
</reference>
<feature type="domain" description="Histidine kinase/HSP90-like ATPase" evidence="5">
    <location>
        <begin position="485"/>
        <end position="575"/>
    </location>
</feature>
<evidence type="ECO:0000256" key="1">
    <source>
        <dbReference type="ARBA" id="ARBA00022679"/>
    </source>
</evidence>
<gene>
    <name evidence="6" type="ORF">A5677_12025</name>
</gene>
<keyword evidence="1" id="KW-0808">Transferase</keyword>
<proteinExistence type="predicted"/>
<dbReference type="Gene3D" id="3.30.565.10">
    <property type="entry name" value="Histidine kinase-like ATPase, C-terminal domain"/>
    <property type="match status" value="1"/>
</dbReference>